<dbReference type="EMBL" id="JAUZQC010000012">
    <property type="protein sequence ID" value="KAK5861869.1"/>
    <property type="molecule type" value="Genomic_DNA"/>
</dbReference>
<reference evidence="4 5" key="1">
    <citation type="journal article" date="2023" name="Genes (Basel)">
        <title>Chromosome-Level Genome Assembly and Circadian Gene Repertoire of the Patagonia Blennie Eleginops maclovinus-The Closest Ancestral Proxy of Antarctic Cryonotothenioids.</title>
        <authorList>
            <person name="Cheng C.C."/>
            <person name="Rivera-Colon A.G."/>
            <person name="Minhas B.F."/>
            <person name="Wilson L."/>
            <person name="Rayamajhi N."/>
            <person name="Vargas-Chacoff L."/>
            <person name="Catchen J.M."/>
        </authorList>
    </citation>
    <scope>NUCLEOTIDE SEQUENCE [LARGE SCALE GENOMIC DNA]</scope>
    <source>
        <strain evidence="4">JMC-PN-2008</strain>
    </source>
</reference>
<dbReference type="InterPro" id="IPR036179">
    <property type="entry name" value="Ig-like_dom_sf"/>
</dbReference>
<dbReference type="GO" id="GO:0050853">
    <property type="term" value="P:B cell receptor signaling pathway"/>
    <property type="evidence" value="ECO:0007669"/>
    <property type="project" value="TreeGrafter"/>
</dbReference>
<feature type="chain" id="PRO_5043039927" description="Ig-like domain-containing protein" evidence="2">
    <location>
        <begin position="25"/>
        <end position="232"/>
    </location>
</feature>
<reference evidence="4 5" key="2">
    <citation type="journal article" date="2023" name="Mol. Biol. Evol.">
        <title>Genomics of Secondarily Temperate Adaptation in the Only Non-Antarctic Icefish.</title>
        <authorList>
            <person name="Rivera-Colon A.G."/>
            <person name="Rayamajhi N."/>
            <person name="Minhas B.F."/>
            <person name="Madrigal G."/>
            <person name="Bilyk K.T."/>
            <person name="Yoon V."/>
            <person name="Hune M."/>
            <person name="Gregory S."/>
            <person name="Cheng C.H.C."/>
            <person name="Catchen J.M."/>
        </authorList>
    </citation>
    <scope>NUCLEOTIDE SEQUENCE [LARGE SCALE GENOMIC DNA]</scope>
    <source>
        <strain evidence="4">JMC-PN-2008</strain>
    </source>
</reference>
<keyword evidence="1" id="KW-0393">Immunoglobulin domain</keyword>
<feature type="domain" description="Ig-like" evidence="3">
    <location>
        <begin position="43"/>
        <end position="122"/>
    </location>
</feature>
<dbReference type="PANTHER" id="PTHR14334:SF1">
    <property type="entry name" value="B-CELL ANTIGEN RECEPTOR COMPLEX-ASSOCIATED PROTEIN ALPHA CHAIN"/>
    <property type="match status" value="1"/>
</dbReference>
<sequence length="232" mass="26526">MGTITVFLLCSFVVFQIVCTVGTAQNKVTLLPDKPFVRLHVLDKAELECCYSKSETQVEIKWYHQTTKDIQKVNPTERVTPKDIKCHANGNCCGMLILDLVRQNDTGLYQCLLTFNNEEIMSHGTYLQVYKPMEKTINMSESTKNKILTAEGILLLLCVLLPSISLLSKSKRINELKKIKVTSEEENIYQGLNLDECWSTYDQIERPQTRGQYQDVGNIKGLEEEEIQLEKP</sequence>
<dbReference type="Gene3D" id="2.60.40.10">
    <property type="entry name" value="Immunoglobulins"/>
    <property type="match status" value="1"/>
</dbReference>
<dbReference type="SMART" id="SM00409">
    <property type="entry name" value="IG"/>
    <property type="match status" value="1"/>
</dbReference>
<comment type="caution">
    <text evidence="4">The sequence shown here is derived from an EMBL/GenBank/DDBJ whole genome shotgun (WGS) entry which is preliminary data.</text>
</comment>
<keyword evidence="2" id="KW-0732">Signal</keyword>
<organism evidence="4 5">
    <name type="scientific">Eleginops maclovinus</name>
    <name type="common">Patagonian blennie</name>
    <name type="synonym">Eleginus maclovinus</name>
    <dbReference type="NCBI Taxonomy" id="56733"/>
    <lineage>
        <taxon>Eukaryota</taxon>
        <taxon>Metazoa</taxon>
        <taxon>Chordata</taxon>
        <taxon>Craniata</taxon>
        <taxon>Vertebrata</taxon>
        <taxon>Euteleostomi</taxon>
        <taxon>Actinopterygii</taxon>
        <taxon>Neopterygii</taxon>
        <taxon>Teleostei</taxon>
        <taxon>Neoteleostei</taxon>
        <taxon>Acanthomorphata</taxon>
        <taxon>Eupercaria</taxon>
        <taxon>Perciformes</taxon>
        <taxon>Notothenioidei</taxon>
        <taxon>Eleginopidae</taxon>
        <taxon>Eleginops</taxon>
    </lineage>
</organism>
<keyword evidence="5" id="KW-1185">Reference proteome</keyword>
<evidence type="ECO:0000313" key="4">
    <source>
        <dbReference type="EMBL" id="KAK5861869.1"/>
    </source>
</evidence>
<name>A0AAN8AMM7_ELEMC</name>
<dbReference type="PANTHER" id="PTHR14334">
    <property type="entry name" value="B-CELL ANTIGEN RECEPTOR COMPLEX-ASSOCIATED PROTEIN"/>
    <property type="match status" value="1"/>
</dbReference>
<protein>
    <recommendedName>
        <fullName evidence="3">Ig-like domain-containing protein</fullName>
    </recommendedName>
</protein>
<accession>A0AAN8AMM7</accession>
<dbReference type="AlphaFoldDB" id="A0AAN8AMM7"/>
<dbReference type="InterPro" id="IPR007110">
    <property type="entry name" value="Ig-like_dom"/>
</dbReference>
<evidence type="ECO:0000256" key="2">
    <source>
        <dbReference type="SAM" id="SignalP"/>
    </source>
</evidence>
<dbReference type="InterPro" id="IPR013783">
    <property type="entry name" value="Ig-like_fold"/>
</dbReference>
<dbReference type="GO" id="GO:0009897">
    <property type="term" value="C:external side of plasma membrane"/>
    <property type="evidence" value="ECO:0007669"/>
    <property type="project" value="TreeGrafter"/>
</dbReference>
<evidence type="ECO:0000256" key="1">
    <source>
        <dbReference type="ARBA" id="ARBA00023319"/>
    </source>
</evidence>
<evidence type="ECO:0000313" key="5">
    <source>
        <dbReference type="Proteomes" id="UP001346869"/>
    </source>
</evidence>
<dbReference type="SUPFAM" id="SSF48726">
    <property type="entry name" value="Immunoglobulin"/>
    <property type="match status" value="1"/>
</dbReference>
<dbReference type="Proteomes" id="UP001346869">
    <property type="component" value="Unassembled WGS sequence"/>
</dbReference>
<evidence type="ECO:0000259" key="3">
    <source>
        <dbReference type="PROSITE" id="PS50835"/>
    </source>
</evidence>
<dbReference type="Pfam" id="PF07686">
    <property type="entry name" value="V-set"/>
    <property type="match status" value="1"/>
</dbReference>
<gene>
    <name evidence="4" type="ORF">PBY51_017311</name>
</gene>
<proteinExistence type="predicted"/>
<dbReference type="InterPro" id="IPR003599">
    <property type="entry name" value="Ig_sub"/>
</dbReference>
<dbReference type="InterPro" id="IPR013106">
    <property type="entry name" value="Ig_V-set"/>
</dbReference>
<dbReference type="GO" id="GO:0019815">
    <property type="term" value="C:B cell receptor complex"/>
    <property type="evidence" value="ECO:0007669"/>
    <property type="project" value="TreeGrafter"/>
</dbReference>
<feature type="signal peptide" evidence="2">
    <location>
        <begin position="1"/>
        <end position="24"/>
    </location>
</feature>
<dbReference type="PROSITE" id="PS50835">
    <property type="entry name" value="IG_LIKE"/>
    <property type="match status" value="1"/>
</dbReference>
<dbReference type="GO" id="GO:0030183">
    <property type="term" value="P:B cell differentiation"/>
    <property type="evidence" value="ECO:0007669"/>
    <property type="project" value="TreeGrafter"/>
</dbReference>